<proteinExistence type="predicted"/>
<accession>A0A1W1Y509</accession>
<gene>
    <name evidence="1" type="ORF">SAMN06296429_10133</name>
</gene>
<name>A0A1W1Y509_9MICO</name>
<dbReference type="EMBL" id="FWXN01000001">
    <property type="protein sequence ID" value="SMC31243.1"/>
    <property type="molecule type" value="Genomic_DNA"/>
</dbReference>
<protein>
    <submittedName>
        <fullName evidence="1">Uncharacterized protein</fullName>
    </submittedName>
</protein>
<evidence type="ECO:0000313" key="1">
    <source>
        <dbReference type="EMBL" id="SMC31243.1"/>
    </source>
</evidence>
<reference evidence="1 2" key="1">
    <citation type="submission" date="2017-04" db="EMBL/GenBank/DDBJ databases">
        <authorList>
            <person name="Afonso C.L."/>
            <person name="Miller P.J."/>
            <person name="Scott M.A."/>
            <person name="Spackman E."/>
            <person name="Goraichik I."/>
            <person name="Dimitrov K.M."/>
            <person name="Suarez D.L."/>
            <person name="Swayne D.E."/>
        </authorList>
    </citation>
    <scope>NUCLEOTIDE SEQUENCE [LARGE SCALE GENOMIC DNA]</scope>
    <source>
        <strain evidence="1 2">CGMCC 1.12511</strain>
    </source>
</reference>
<dbReference type="AlphaFoldDB" id="A0A1W1Y509"/>
<sequence>MLTRKSEYEEHYAAVSMAADLIASSLALAKAHW</sequence>
<evidence type="ECO:0000313" key="2">
    <source>
        <dbReference type="Proteomes" id="UP000192634"/>
    </source>
</evidence>
<dbReference type="Proteomes" id="UP000192634">
    <property type="component" value="Unassembled WGS sequence"/>
</dbReference>
<organism evidence="1 2">
    <name type="scientific">Janibacter indicus</name>
    <dbReference type="NCBI Taxonomy" id="857417"/>
    <lineage>
        <taxon>Bacteria</taxon>
        <taxon>Bacillati</taxon>
        <taxon>Actinomycetota</taxon>
        <taxon>Actinomycetes</taxon>
        <taxon>Micrococcales</taxon>
        <taxon>Intrasporangiaceae</taxon>
        <taxon>Janibacter</taxon>
    </lineage>
</organism>